<evidence type="ECO:0000313" key="2">
    <source>
        <dbReference type="Proteomes" id="UP001064971"/>
    </source>
</evidence>
<proteinExistence type="predicted"/>
<name>A0ABN6RHJ5_9DEIO</name>
<dbReference type="Proteomes" id="UP001064971">
    <property type="component" value="Chromosome"/>
</dbReference>
<keyword evidence="2" id="KW-1185">Reference proteome</keyword>
<dbReference type="EMBL" id="AP026560">
    <property type="protein sequence ID" value="BDP41706.1"/>
    <property type="molecule type" value="Genomic_DNA"/>
</dbReference>
<reference evidence="1" key="1">
    <citation type="submission" date="2022-07" db="EMBL/GenBank/DDBJ databases">
        <title>Complete Genome Sequence of the Radioresistant Bacterium Deinococcus aetherius ST0316, Isolated from the Air Dust collected in Lower Stratosphere above Japan.</title>
        <authorList>
            <person name="Satoh K."/>
            <person name="Hagiwara K."/>
            <person name="Katsumata K."/>
            <person name="Kubo A."/>
            <person name="Yokobori S."/>
            <person name="Yamagishi A."/>
            <person name="Oono Y."/>
            <person name="Narumi I."/>
        </authorList>
    </citation>
    <scope>NUCLEOTIDE SEQUENCE</scope>
    <source>
        <strain evidence="1">ST0316</strain>
    </source>
</reference>
<protein>
    <submittedName>
        <fullName evidence="1">Uncharacterized protein</fullName>
    </submittedName>
</protein>
<organism evidence="1 2">
    <name type="scientific">Deinococcus aetherius</name>
    <dbReference type="NCBI Taxonomy" id="200252"/>
    <lineage>
        <taxon>Bacteria</taxon>
        <taxon>Thermotogati</taxon>
        <taxon>Deinococcota</taxon>
        <taxon>Deinococci</taxon>
        <taxon>Deinococcales</taxon>
        <taxon>Deinococcaceae</taxon>
        <taxon>Deinococcus</taxon>
    </lineage>
</organism>
<evidence type="ECO:0000313" key="1">
    <source>
        <dbReference type="EMBL" id="BDP41706.1"/>
    </source>
</evidence>
<accession>A0ABN6RHJ5</accession>
<gene>
    <name evidence="1" type="ORF">DAETH_16750</name>
</gene>
<sequence length="84" mass="9155">MGFQNGRQGVNGYKSLAQSVISNPDEVRVGSYGNWGKDVQLYRQGDFVAVITKDGKFITMAQSDHIPSFARKATAFLKLGCLGL</sequence>